<keyword evidence="2" id="KW-1185">Reference proteome</keyword>
<sequence>MAASIATSKATCHVRSISLPARLHPITLNVEVHLDRLRSSKATSTSNYHKLSGLKDLYECIDDLLQLSVTQRTLSNGQCGKSVDEVLDGSLRLLDMKESLEELQSSLRRRKSRESCLSNEVEAYMVSRKKLDKAISKYLRNLKSRKKSCTSTVLDKEFIAVVVVGMLREVEEISVSVLESFLSKVSLAKARSRPGGWSVVSKLFQAKPVSAEREADTNEVEKMDAELLALKSSKDMNVVQVHNIMKGLETLESSILKTEEELGFVFWQLLKTRTTILNMINH</sequence>
<dbReference type="PANTHER" id="PTHR33070:SF115">
    <property type="entry name" value="T23E18.15"/>
    <property type="match status" value="1"/>
</dbReference>
<protein>
    <submittedName>
        <fullName evidence="1">Uncharacterized protein</fullName>
    </submittedName>
</protein>
<evidence type="ECO:0000313" key="2">
    <source>
        <dbReference type="Proteomes" id="UP000091857"/>
    </source>
</evidence>
<dbReference type="OMA" id="SKATCHV"/>
<evidence type="ECO:0000313" key="1">
    <source>
        <dbReference type="EMBL" id="OAY50434.1"/>
    </source>
</evidence>
<organism evidence="1 2">
    <name type="scientific">Manihot esculenta</name>
    <name type="common">Cassava</name>
    <name type="synonym">Jatropha manihot</name>
    <dbReference type="NCBI Taxonomy" id="3983"/>
    <lineage>
        <taxon>Eukaryota</taxon>
        <taxon>Viridiplantae</taxon>
        <taxon>Streptophyta</taxon>
        <taxon>Embryophyta</taxon>
        <taxon>Tracheophyta</taxon>
        <taxon>Spermatophyta</taxon>
        <taxon>Magnoliopsida</taxon>
        <taxon>eudicotyledons</taxon>
        <taxon>Gunneridae</taxon>
        <taxon>Pentapetalae</taxon>
        <taxon>rosids</taxon>
        <taxon>fabids</taxon>
        <taxon>Malpighiales</taxon>
        <taxon>Euphorbiaceae</taxon>
        <taxon>Crotonoideae</taxon>
        <taxon>Manihoteae</taxon>
        <taxon>Manihot</taxon>
    </lineage>
</organism>
<name>A0A2C9VYD7_MANES</name>
<dbReference type="STRING" id="3983.A0A2C9VYD7"/>
<dbReference type="Gramene" id="Manes.05G135600.1.v8.1">
    <property type="protein sequence ID" value="Manes.05G135600.1.v8.1.CDS"/>
    <property type="gene ID" value="Manes.05G135600.v8.1"/>
</dbReference>
<dbReference type="PANTHER" id="PTHR33070">
    <property type="entry name" value="OS06G0725500 PROTEIN"/>
    <property type="match status" value="1"/>
</dbReference>
<dbReference type="Pfam" id="PF03087">
    <property type="entry name" value="BPS1"/>
    <property type="match status" value="1"/>
</dbReference>
<dbReference type="Proteomes" id="UP000091857">
    <property type="component" value="Chromosome 5"/>
</dbReference>
<gene>
    <name evidence="1" type="ORF">MANES_05G135600v8</name>
</gene>
<proteinExistence type="predicted"/>
<dbReference type="GO" id="GO:0048367">
    <property type="term" value="P:shoot system development"/>
    <property type="evidence" value="ECO:0007669"/>
    <property type="project" value="InterPro"/>
</dbReference>
<dbReference type="AlphaFoldDB" id="A0A2C9VYD7"/>
<dbReference type="GO" id="GO:0048364">
    <property type="term" value="P:root development"/>
    <property type="evidence" value="ECO:0007669"/>
    <property type="project" value="InterPro"/>
</dbReference>
<dbReference type="EMBL" id="CM004391">
    <property type="protein sequence ID" value="OAY50434.1"/>
    <property type="molecule type" value="Genomic_DNA"/>
</dbReference>
<comment type="caution">
    <text evidence="1">The sequence shown here is derived from an EMBL/GenBank/DDBJ whole genome shotgun (WGS) entry which is preliminary data.</text>
</comment>
<dbReference type="InterPro" id="IPR004320">
    <property type="entry name" value="BPS1_pln"/>
</dbReference>
<accession>A0A2C9VYD7</accession>
<reference evidence="2" key="1">
    <citation type="journal article" date="2016" name="Nat. Biotechnol.">
        <title>Sequencing wild and cultivated cassava and related species reveals extensive interspecific hybridization and genetic diversity.</title>
        <authorList>
            <person name="Bredeson J.V."/>
            <person name="Lyons J.B."/>
            <person name="Prochnik S.E."/>
            <person name="Wu G.A."/>
            <person name="Ha C.M."/>
            <person name="Edsinger-Gonzales E."/>
            <person name="Grimwood J."/>
            <person name="Schmutz J."/>
            <person name="Rabbi I.Y."/>
            <person name="Egesi C."/>
            <person name="Nauluvula P."/>
            <person name="Lebot V."/>
            <person name="Ndunguru J."/>
            <person name="Mkamilo G."/>
            <person name="Bart R.S."/>
            <person name="Setter T.L."/>
            <person name="Gleadow R.M."/>
            <person name="Kulakow P."/>
            <person name="Ferguson M.E."/>
            <person name="Rounsley S."/>
            <person name="Rokhsar D.S."/>
        </authorList>
    </citation>
    <scope>NUCLEOTIDE SEQUENCE [LARGE SCALE GENOMIC DNA]</scope>
    <source>
        <strain evidence="2">cv. AM560-2</strain>
    </source>
</reference>